<feature type="domain" description="DUF6535" evidence="2">
    <location>
        <begin position="2"/>
        <end position="139"/>
    </location>
</feature>
<keyword evidence="1" id="KW-0472">Membrane</keyword>
<evidence type="ECO:0000313" key="3">
    <source>
        <dbReference type="EMBL" id="KAH9000392.1"/>
    </source>
</evidence>
<dbReference type="Pfam" id="PF20153">
    <property type="entry name" value="DUF6535"/>
    <property type="match status" value="1"/>
</dbReference>
<dbReference type="InterPro" id="IPR045338">
    <property type="entry name" value="DUF6535"/>
</dbReference>
<feature type="transmembrane region" description="Helical" evidence="1">
    <location>
        <begin position="95"/>
        <end position="115"/>
    </location>
</feature>
<keyword evidence="1" id="KW-0812">Transmembrane</keyword>
<feature type="transmembrane region" description="Helical" evidence="1">
    <location>
        <begin position="24"/>
        <end position="43"/>
    </location>
</feature>
<evidence type="ECO:0000256" key="1">
    <source>
        <dbReference type="SAM" id="Phobius"/>
    </source>
</evidence>
<dbReference type="Proteomes" id="UP001201163">
    <property type="component" value="Unassembled WGS sequence"/>
</dbReference>
<sequence length="139" mass="15399">MYNEATTRHDLGVVKSWERDADSAIVVNGFFSVMVAILLTRSYDRLKLNSQDASAFYLSQIYLLSASLNGTSTPLPFEVPAPSTFSPDPSSVRASALWSLSLVISLAGTVIATLLRQWARRYLHLTQEPRGPGKRARIR</sequence>
<evidence type="ECO:0000259" key="2">
    <source>
        <dbReference type="Pfam" id="PF20153"/>
    </source>
</evidence>
<keyword evidence="4" id="KW-1185">Reference proteome</keyword>
<proteinExistence type="predicted"/>
<dbReference type="EMBL" id="JAKELL010000002">
    <property type="protein sequence ID" value="KAH9000392.1"/>
    <property type="molecule type" value="Genomic_DNA"/>
</dbReference>
<keyword evidence="1" id="KW-1133">Transmembrane helix</keyword>
<accession>A0AAD4QHR0</accession>
<evidence type="ECO:0000313" key="4">
    <source>
        <dbReference type="Proteomes" id="UP001201163"/>
    </source>
</evidence>
<protein>
    <recommendedName>
        <fullName evidence="2">DUF6535 domain-containing protein</fullName>
    </recommendedName>
</protein>
<comment type="caution">
    <text evidence="3">The sequence shown here is derived from an EMBL/GenBank/DDBJ whole genome shotgun (WGS) entry which is preliminary data.</text>
</comment>
<reference evidence="3" key="1">
    <citation type="submission" date="2022-01" db="EMBL/GenBank/DDBJ databases">
        <title>Comparative genomics reveals a dynamic genome evolution in the ectomycorrhizal milk-cap (Lactarius) mushrooms.</title>
        <authorList>
            <consortium name="DOE Joint Genome Institute"/>
            <person name="Lebreton A."/>
            <person name="Tang N."/>
            <person name="Kuo A."/>
            <person name="LaButti K."/>
            <person name="Drula E."/>
            <person name="Barry K."/>
            <person name="Clum A."/>
            <person name="Lipzen A."/>
            <person name="Mousain D."/>
            <person name="Ng V."/>
            <person name="Wang R."/>
            <person name="Wang X."/>
            <person name="Dai Y."/>
            <person name="Henrissat B."/>
            <person name="Grigoriev I.V."/>
            <person name="Guerin-Laguette A."/>
            <person name="Yu F."/>
            <person name="Martin F.M."/>
        </authorList>
    </citation>
    <scope>NUCLEOTIDE SEQUENCE</scope>
    <source>
        <strain evidence="3">QP</strain>
    </source>
</reference>
<organism evidence="3 4">
    <name type="scientific">Lactarius akahatsu</name>
    <dbReference type="NCBI Taxonomy" id="416441"/>
    <lineage>
        <taxon>Eukaryota</taxon>
        <taxon>Fungi</taxon>
        <taxon>Dikarya</taxon>
        <taxon>Basidiomycota</taxon>
        <taxon>Agaricomycotina</taxon>
        <taxon>Agaricomycetes</taxon>
        <taxon>Russulales</taxon>
        <taxon>Russulaceae</taxon>
        <taxon>Lactarius</taxon>
    </lineage>
</organism>
<dbReference type="AlphaFoldDB" id="A0AAD4QHR0"/>
<name>A0AAD4QHR0_9AGAM</name>
<feature type="non-terminal residue" evidence="3">
    <location>
        <position position="139"/>
    </location>
</feature>
<gene>
    <name evidence="3" type="ORF">EDB92DRAFT_1790103</name>
</gene>